<keyword evidence="4" id="KW-0349">Heme</keyword>
<accession>A0ABM9QM15</accession>
<comment type="subcellular location">
    <subcellularLocation>
        <location evidence="2">Cell envelope</location>
    </subcellularLocation>
</comment>
<evidence type="ECO:0000256" key="5">
    <source>
        <dbReference type="ARBA" id="ARBA00022723"/>
    </source>
</evidence>
<dbReference type="RefSeq" id="WP_048658988.1">
    <property type="nucleotide sequence ID" value="NZ_CAWMAN010000030.1"/>
</dbReference>
<keyword evidence="8" id="KW-0732">Signal</keyword>
<keyword evidence="3" id="KW-0813">Transport</keyword>
<dbReference type="SUPFAM" id="SSF48695">
    <property type="entry name" value="Multiheme cytochromes"/>
    <property type="match status" value="1"/>
</dbReference>
<evidence type="ECO:0000256" key="6">
    <source>
        <dbReference type="ARBA" id="ARBA00022982"/>
    </source>
</evidence>
<reference evidence="10 11" key="1">
    <citation type="submission" date="2014-06" db="EMBL/GenBank/DDBJ databases">
        <authorList>
            <person name="Le Roux F."/>
        </authorList>
    </citation>
    <scope>NUCLEOTIDE SEQUENCE [LARGE SCALE GENOMIC DNA]</scope>
    <source>
        <strain evidence="10 11">J5-4</strain>
    </source>
</reference>
<evidence type="ECO:0000313" key="10">
    <source>
        <dbReference type="EMBL" id="CDS97770.1"/>
    </source>
</evidence>
<sequence length="138" mass="15938">MSTTRYLISVLLAGVCALVVAEDLPNPDEHNLANIHLKDETCAGQCHLDEEPSDDLEFEYNSCVECHDDFGHLEGRQHNLKHKESEEMECVECHLPHEEFDPKDSCIDCHDEEDEELSDFYSVRLERYLNTFSLDVRP</sequence>
<dbReference type="Gene3D" id="1.10.1130.10">
    <property type="entry name" value="Flavocytochrome C3, Chain A"/>
    <property type="match status" value="1"/>
</dbReference>
<organism evidence="10 11">
    <name type="scientific">Vibrio crassostreae</name>
    <dbReference type="NCBI Taxonomy" id="246167"/>
    <lineage>
        <taxon>Bacteria</taxon>
        <taxon>Pseudomonadati</taxon>
        <taxon>Pseudomonadota</taxon>
        <taxon>Gammaproteobacteria</taxon>
        <taxon>Vibrionales</taxon>
        <taxon>Vibrionaceae</taxon>
        <taxon>Vibrio</taxon>
    </lineage>
</organism>
<dbReference type="InterPro" id="IPR012286">
    <property type="entry name" value="Tetrahaem_cytochrome"/>
</dbReference>
<evidence type="ECO:0000256" key="7">
    <source>
        <dbReference type="ARBA" id="ARBA00023004"/>
    </source>
</evidence>
<evidence type="ECO:0000256" key="3">
    <source>
        <dbReference type="ARBA" id="ARBA00022448"/>
    </source>
</evidence>
<evidence type="ECO:0000256" key="4">
    <source>
        <dbReference type="ARBA" id="ARBA00022617"/>
    </source>
</evidence>
<evidence type="ECO:0000259" key="9">
    <source>
        <dbReference type="Pfam" id="PF14537"/>
    </source>
</evidence>
<dbReference type="Pfam" id="PF14537">
    <property type="entry name" value="Cytochrom_c3_2"/>
    <property type="match status" value="1"/>
</dbReference>
<comment type="caution">
    <text evidence="10">The sequence shown here is derived from an EMBL/GenBank/DDBJ whole genome shotgun (WGS) entry which is preliminary data.</text>
</comment>
<dbReference type="Proteomes" id="UP000049077">
    <property type="component" value="Unassembled WGS sequence"/>
</dbReference>
<proteinExistence type="predicted"/>
<feature type="domain" description="Tetrahaem cytochrome" evidence="9">
    <location>
        <begin position="36"/>
        <end position="111"/>
    </location>
</feature>
<keyword evidence="6" id="KW-0249">Electron transport</keyword>
<evidence type="ECO:0000256" key="8">
    <source>
        <dbReference type="SAM" id="SignalP"/>
    </source>
</evidence>
<evidence type="ECO:0000313" key="11">
    <source>
        <dbReference type="Proteomes" id="UP000049077"/>
    </source>
</evidence>
<keyword evidence="11" id="KW-1185">Reference proteome</keyword>
<keyword evidence="5" id="KW-0479">Metal-binding</keyword>
<keyword evidence="7" id="KW-0408">Iron</keyword>
<feature type="signal peptide" evidence="8">
    <location>
        <begin position="1"/>
        <end position="21"/>
    </location>
</feature>
<dbReference type="EMBL" id="CCJX01000031">
    <property type="protein sequence ID" value="CDS97770.1"/>
    <property type="molecule type" value="Genomic_DNA"/>
</dbReference>
<evidence type="ECO:0000256" key="2">
    <source>
        <dbReference type="ARBA" id="ARBA00004196"/>
    </source>
</evidence>
<gene>
    <name evidence="10" type="ORF">VCR4J5_1260098</name>
</gene>
<protein>
    <recommendedName>
        <fullName evidence="9">Tetrahaem cytochrome domain-containing protein</fullName>
    </recommendedName>
</protein>
<evidence type="ECO:0000256" key="1">
    <source>
        <dbReference type="ARBA" id="ARBA00001926"/>
    </source>
</evidence>
<name>A0ABM9QM15_9VIBR</name>
<feature type="chain" id="PRO_5047081543" description="Tetrahaem cytochrome domain-containing protein" evidence="8">
    <location>
        <begin position="22"/>
        <end position="138"/>
    </location>
</feature>
<comment type="cofactor">
    <cofactor evidence="1">
        <name>heme c</name>
        <dbReference type="ChEBI" id="CHEBI:61717"/>
    </cofactor>
</comment>
<dbReference type="InterPro" id="IPR036280">
    <property type="entry name" value="Multihaem_cyt_sf"/>
</dbReference>